<sequence>MARMGITILITLILFAAGLLWILTYSKYQRQEIQGAETAMNGSPQSIVMVGAGLALLLLQWDSPVSPLQWLMFAAAAVGFIHLTRNLRQGLFAGAGLLLLAGMLMKLVWNEALVQRMLPLVFFMGYECLAAGFFASSTEPIVRRRFQNLMVWLALMFAVVLLTRANAQWLSMQSFFQLICAYKVYSRALDFREQFYFVQKQSRTGHWKPIQAGLLFAAAAILLGAAQTGLIRSEIKNSQPAVWVYRTEDEHLSNVIVIQGRQVKINLAYPVSETYQDTTVSLKITESETGEIVYETEEALDDGQTEPGSYWILSEHPGLNLADRQPKPWTISWSIRKGDQVLEAQTLNCEPTMIPTFAGEGRYFQIYNLAAGYGYFSSAEVIARNTLQINLLRYRNLNYRITMFDAQGQAVVESASSGTLGLGETVSMSRSGWGVDFTDAEAVRGEITVWVSDTEGKKFYEETIELVKQP</sequence>
<feature type="transmembrane region" description="Helical" evidence="1">
    <location>
        <begin position="6"/>
        <end position="25"/>
    </location>
</feature>
<name>A0A6N7SD38_9FIRM</name>
<comment type="caution">
    <text evidence="2">The sequence shown here is derived from an EMBL/GenBank/DDBJ whole genome shotgun (WGS) entry which is preliminary data.</text>
</comment>
<evidence type="ECO:0000313" key="5">
    <source>
        <dbReference type="Proteomes" id="UP000480929"/>
    </source>
</evidence>
<keyword evidence="1" id="KW-0812">Transmembrane</keyword>
<evidence type="ECO:0000256" key="1">
    <source>
        <dbReference type="SAM" id="Phobius"/>
    </source>
</evidence>
<feature type="transmembrane region" description="Helical" evidence="1">
    <location>
        <begin position="91"/>
        <end position="109"/>
    </location>
</feature>
<dbReference type="OrthoDB" id="1652010at2"/>
<keyword evidence="1" id="KW-0472">Membrane</keyword>
<dbReference type="EMBL" id="WKPJ01000047">
    <property type="protein sequence ID" value="MSA91196.1"/>
    <property type="molecule type" value="Genomic_DNA"/>
</dbReference>
<evidence type="ECO:0000313" key="3">
    <source>
        <dbReference type="EMBL" id="MSC34973.1"/>
    </source>
</evidence>
<dbReference type="Proteomes" id="UP000433575">
    <property type="component" value="Unassembled WGS sequence"/>
</dbReference>
<organism evidence="2 4">
    <name type="scientific">Holdemania massiliensis</name>
    <dbReference type="NCBI Taxonomy" id="1468449"/>
    <lineage>
        <taxon>Bacteria</taxon>
        <taxon>Bacillati</taxon>
        <taxon>Bacillota</taxon>
        <taxon>Erysipelotrichia</taxon>
        <taxon>Erysipelotrichales</taxon>
        <taxon>Erysipelotrichaceae</taxon>
        <taxon>Holdemania</taxon>
    </lineage>
</organism>
<keyword evidence="5" id="KW-1185">Reference proteome</keyword>
<feature type="transmembrane region" description="Helical" evidence="1">
    <location>
        <begin position="46"/>
        <end position="61"/>
    </location>
</feature>
<dbReference type="Proteomes" id="UP000480929">
    <property type="component" value="Unassembled WGS sequence"/>
</dbReference>
<gene>
    <name evidence="3" type="ORF">GKD88_17790</name>
    <name evidence="2" type="ORF">GKE08_17880</name>
</gene>
<dbReference type="RefSeq" id="WP_154240538.1">
    <property type="nucleotide sequence ID" value="NZ_CALJPI010000142.1"/>
</dbReference>
<dbReference type="EMBL" id="WKPI01000050">
    <property type="protein sequence ID" value="MSC34973.1"/>
    <property type="molecule type" value="Genomic_DNA"/>
</dbReference>
<feature type="transmembrane region" description="Helical" evidence="1">
    <location>
        <begin position="121"/>
        <end position="142"/>
    </location>
</feature>
<reference evidence="4 5" key="1">
    <citation type="journal article" date="2019" name="Nat. Med.">
        <title>A library of human gut bacterial isolates paired with longitudinal multiomics data enables mechanistic microbiome research.</title>
        <authorList>
            <person name="Poyet M."/>
            <person name="Groussin M."/>
            <person name="Gibbons S.M."/>
            <person name="Avila-Pacheco J."/>
            <person name="Jiang X."/>
            <person name="Kearney S.M."/>
            <person name="Perrotta A.R."/>
            <person name="Berdy B."/>
            <person name="Zhao S."/>
            <person name="Lieberman T.D."/>
            <person name="Swanson P.K."/>
            <person name="Smith M."/>
            <person name="Roesemann S."/>
            <person name="Alexander J.E."/>
            <person name="Rich S.A."/>
            <person name="Livny J."/>
            <person name="Vlamakis H."/>
            <person name="Clish C."/>
            <person name="Bullock K."/>
            <person name="Deik A."/>
            <person name="Scott J."/>
            <person name="Pierce K.A."/>
            <person name="Xavier R.J."/>
            <person name="Alm E.J."/>
        </authorList>
    </citation>
    <scope>NUCLEOTIDE SEQUENCE [LARGE SCALE GENOMIC DNA]</scope>
    <source>
        <strain evidence="2 4">BIOML-A4</strain>
        <strain evidence="3 5">BIOML-A5</strain>
    </source>
</reference>
<keyword evidence="1" id="KW-1133">Transmembrane helix</keyword>
<protein>
    <submittedName>
        <fullName evidence="2">Uncharacterized protein</fullName>
    </submittedName>
</protein>
<feature type="transmembrane region" description="Helical" evidence="1">
    <location>
        <begin position="149"/>
        <end position="167"/>
    </location>
</feature>
<evidence type="ECO:0000313" key="4">
    <source>
        <dbReference type="Proteomes" id="UP000433575"/>
    </source>
</evidence>
<proteinExistence type="predicted"/>
<evidence type="ECO:0000313" key="2">
    <source>
        <dbReference type="EMBL" id="MSA91196.1"/>
    </source>
</evidence>
<dbReference type="AlphaFoldDB" id="A0A6N7SD38"/>
<feature type="transmembrane region" description="Helical" evidence="1">
    <location>
        <begin position="67"/>
        <end position="84"/>
    </location>
</feature>
<accession>A0A6N7SD38</accession>